<gene>
    <name evidence="2" type="ORF">ACJMK2_011705</name>
</gene>
<comment type="caution">
    <text evidence="2">The sequence shown here is derived from an EMBL/GenBank/DDBJ whole genome shotgun (WGS) entry which is preliminary data.</text>
</comment>
<sequence>MFLGRILGSVQGDIAGIVQGLLMQKGSYIIRIPYQNVGENVLKMCMSLPMELDHPNVIAFHATVCFLAYVLDILCVIAVVNNMRNINVFKSSHGPRQNVVNIVRSLFCSSLGNHLASQSLKHKIPNKEKLIMAQELLLWGSSSDVASGNLKLAAFYLSQSNLDAMEKVLNHVDAILTHIVFDNGALVLDESTLSQIPMDDFSVVSLVQHSFAFNVYYGPLDIHIVPKVLTFEMFRYTASAPIVEALFSHWIPIAEVRPSLYLYFLQYQCFHLQGRVARSSVALNNMIWTYKQELDRCMNCTTDDFLKPYWTQSRFLCSSRANTSLNLIAYCLIQGRRLMDGFKVLCTSMTLKNQHNAAKWQIATFITCIIRTSK</sequence>
<keyword evidence="3" id="KW-1185">Reference proteome</keyword>
<protein>
    <recommendedName>
        <fullName evidence="4">Vomeronasal type-1 receptor</fullName>
    </recommendedName>
</protein>
<name>A0ABD3V5V1_SINWO</name>
<proteinExistence type="predicted"/>
<evidence type="ECO:0000313" key="3">
    <source>
        <dbReference type="Proteomes" id="UP001634394"/>
    </source>
</evidence>
<dbReference type="EMBL" id="JBJQND010000013">
    <property type="protein sequence ID" value="KAL3857001.1"/>
    <property type="molecule type" value="Genomic_DNA"/>
</dbReference>
<dbReference type="Proteomes" id="UP001634394">
    <property type="component" value="Unassembled WGS sequence"/>
</dbReference>
<reference evidence="2 3" key="1">
    <citation type="submission" date="2024-11" db="EMBL/GenBank/DDBJ databases">
        <title>Chromosome-level genome assembly of the freshwater bivalve Anodonta woodiana.</title>
        <authorList>
            <person name="Chen X."/>
        </authorList>
    </citation>
    <scope>NUCLEOTIDE SEQUENCE [LARGE SCALE GENOMIC DNA]</scope>
    <source>
        <strain evidence="2">MN2024</strain>
        <tissue evidence="2">Gills</tissue>
    </source>
</reference>
<keyword evidence="1" id="KW-0472">Membrane</keyword>
<evidence type="ECO:0000256" key="1">
    <source>
        <dbReference type="SAM" id="Phobius"/>
    </source>
</evidence>
<organism evidence="2 3">
    <name type="scientific">Sinanodonta woodiana</name>
    <name type="common">Chinese pond mussel</name>
    <name type="synonym">Anodonta woodiana</name>
    <dbReference type="NCBI Taxonomy" id="1069815"/>
    <lineage>
        <taxon>Eukaryota</taxon>
        <taxon>Metazoa</taxon>
        <taxon>Spiralia</taxon>
        <taxon>Lophotrochozoa</taxon>
        <taxon>Mollusca</taxon>
        <taxon>Bivalvia</taxon>
        <taxon>Autobranchia</taxon>
        <taxon>Heteroconchia</taxon>
        <taxon>Palaeoheterodonta</taxon>
        <taxon>Unionida</taxon>
        <taxon>Unionoidea</taxon>
        <taxon>Unionidae</taxon>
        <taxon>Unioninae</taxon>
        <taxon>Sinanodonta</taxon>
    </lineage>
</organism>
<keyword evidence="1" id="KW-0812">Transmembrane</keyword>
<feature type="transmembrane region" description="Helical" evidence="1">
    <location>
        <begin position="58"/>
        <end position="80"/>
    </location>
</feature>
<keyword evidence="1" id="KW-1133">Transmembrane helix</keyword>
<evidence type="ECO:0008006" key="4">
    <source>
        <dbReference type="Google" id="ProtNLM"/>
    </source>
</evidence>
<evidence type="ECO:0000313" key="2">
    <source>
        <dbReference type="EMBL" id="KAL3857001.1"/>
    </source>
</evidence>
<accession>A0ABD3V5V1</accession>
<dbReference type="AlphaFoldDB" id="A0ABD3V5V1"/>